<feature type="transmembrane region" description="Helical" evidence="6">
    <location>
        <begin position="263"/>
        <end position="290"/>
    </location>
</feature>
<feature type="transmembrane region" description="Helical" evidence="6">
    <location>
        <begin position="85"/>
        <end position="107"/>
    </location>
</feature>
<feature type="transmembrane region" description="Helical" evidence="6">
    <location>
        <begin position="149"/>
        <end position="166"/>
    </location>
</feature>
<evidence type="ECO:0000256" key="3">
    <source>
        <dbReference type="ARBA" id="ARBA00022692"/>
    </source>
</evidence>
<evidence type="ECO:0000313" key="8">
    <source>
        <dbReference type="EMBL" id="KIO71097.1"/>
    </source>
</evidence>
<proteinExistence type="predicted"/>
<feature type="transmembrane region" description="Helical" evidence="6">
    <location>
        <begin position="44"/>
        <end position="64"/>
    </location>
</feature>
<dbReference type="InterPro" id="IPR050833">
    <property type="entry name" value="Poly_Biosynth_Transport"/>
</dbReference>
<gene>
    <name evidence="7" type="primary">ykvU</name>
    <name evidence="8" type="ORF">B4167_3801</name>
    <name evidence="7" type="ORF">BT1A1_0810</name>
</gene>
<dbReference type="GO" id="GO:0005886">
    <property type="term" value="C:plasma membrane"/>
    <property type="evidence" value="ECO:0007669"/>
    <property type="project" value="UniProtKB-SubCell"/>
</dbReference>
<feature type="transmembrane region" description="Helical" evidence="6">
    <location>
        <begin position="377"/>
        <end position="394"/>
    </location>
</feature>
<evidence type="ECO:0000256" key="5">
    <source>
        <dbReference type="ARBA" id="ARBA00023136"/>
    </source>
</evidence>
<feature type="transmembrane region" description="Helical" evidence="6">
    <location>
        <begin position="336"/>
        <end position="356"/>
    </location>
</feature>
<dbReference type="AlphaFoldDB" id="A0A090IYM9"/>
<reference evidence="8 9" key="2">
    <citation type="submission" date="2015-01" db="EMBL/GenBank/DDBJ databases">
        <title>Draft Genome Sequences of Four Bacillus thermoamylovorans Strains, Isolated From Food Products.</title>
        <authorList>
            <person name="Krawcyk A.O."/>
            <person name="Berendsen E.M."/>
            <person name="Eijlander R.T."/>
            <person name="de Jong A."/>
            <person name="Wells-Bennik M."/>
            <person name="Kuipers O.P."/>
        </authorList>
    </citation>
    <scope>NUCLEOTIDE SEQUENCE [LARGE SCALE GENOMIC DNA]</scope>
    <source>
        <strain evidence="8 9">B4167</strain>
    </source>
</reference>
<evidence type="ECO:0000313" key="10">
    <source>
        <dbReference type="Proteomes" id="UP000040576"/>
    </source>
</evidence>
<dbReference type="EMBL" id="JXLU01000135">
    <property type="protein sequence ID" value="KIO71097.1"/>
    <property type="molecule type" value="Genomic_DNA"/>
</dbReference>
<keyword evidence="3 6" id="KW-0812">Transmembrane</keyword>
<dbReference type="PANTHER" id="PTHR30250">
    <property type="entry name" value="PST FAMILY PREDICTED COLANIC ACID TRANSPORTER"/>
    <property type="match status" value="1"/>
</dbReference>
<feature type="transmembrane region" description="Helical" evidence="6">
    <location>
        <begin position="239"/>
        <end position="257"/>
    </location>
</feature>
<organism evidence="7 10">
    <name type="scientific">Caldibacillus thermoamylovorans</name>
    <dbReference type="NCBI Taxonomy" id="35841"/>
    <lineage>
        <taxon>Bacteria</taxon>
        <taxon>Bacillati</taxon>
        <taxon>Bacillota</taxon>
        <taxon>Bacilli</taxon>
        <taxon>Bacillales</taxon>
        <taxon>Bacillaceae</taxon>
        <taxon>Caldibacillus</taxon>
    </lineage>
</organism>
<dbReference type="Proteomes" id="UP000032076">
    <property type="component" value="Unassembled WGS sequence"/>
</dbReference>
<feature type="transmembrane region" description="Helical" evidence="6">
    <location>
        <begin position="311"/>
        <end position="330"/>
    </location>
</feature>
<keyword evidence="10" id="KW-1185">Reference proteome</keyword>
<dbReference type="EMBL" id="CCRF01000030">
    <property type="protein sequence ID" value="CEE00660.1"/>
    <property type="molecule type" value="Genomic_DNA"/>
</dbReference>
<dbReference type="OrthoDB" id="9775950at2"/>
<evidence type="ECO:0000313" key="7">
    <source>
        <dbReference type="EMBL" id="CEE00660.1"/>
    </source>
</evidence>
<keyword evidence="5 6" id="KW-0472">Membrane</keyword>
<feature type="transmembrane region" description="Helical" evidence="6">
    <location>
        <begin position="400"/>
        <end position="422"/>
    </location>
</feature>
<dbReference type="InterPro" id="IPR002797">
    <property type="entry name" value="Polysacc_synth"/>
</dbReference>
<dbReference type="Pfam" id="PF01943">
    <property type="entry name" value="Polysacc_synt"/>
    <property type="match status" value="1"/>
</dbReference>
<feature type="transmembrane region" description="Helical" evidence="6">
    <location>
        <begin position="113"/>
        <end position="137"/>
    </location>
</feature>
<keyword evidence="4 6" id="KW-1133">Transmembrane helix</keyword>
<evidence type="ECO:0000313" key="9">
    <source>
        <dbReference type="Proteomes" id="UP000032076"/>
    </source>
</evidence>
<evidence type="ECO:0000256" key="2">
    <source>
        <dbReference type="ARBA" id="ARBA00022475"/>
    </source>
</evidence>
<feature type="transmembrane region" description="Helical" evidence="6">
    <location>
        <begin position="172"/>
        <end position="198"/>
    </location>
</feature>
<keyword evidence="2" id="KW-1003">Cell membrane</keyword>
<protein>
    <submittedName>
        <fullName evidence="7">Sporulation protein YkvU</fullName>
    </submittedName>
</protein>
<dbReference type="PATRIC" id="fig|35841.7.peg.1079"/>
<evidence type="ECO:0000256" key="6">
    <source>
        <dbReference type="SAM" id="Phobius"/>
    </source>
</evidence>
<dbReference type="Proteomes" id="UP000040576">
    <property type="component" value="Unassembled WGS sequence"/>
</dbReference>
<evidence type="ECO:0000256" key="1">
    <source>
        <dbReference type="ARBA" id="ARBA00004651"/>
    </source>
</evidence>
<sequence length="444" mass="50025">MSNFFKGTILLAATAFISECIEFLINLTITKELGEYGVGQYMTIIPLIGLVMIIASMELPISISKFIAEKEELYHLTMLKYAMKLTIIFISILLTVSILIFMIFPIFSEIHPLIRWVILLLVPIVSISSIARGYFVGIQKMGQVAVSNLLKRSTQLFILVFIYQMFDFQLEVAILIALFSLIGGELLVFIYLISAYVLQLRYLKNRPAVNIPKSQLAKSLMEVSVPTTAMRIFHSLTHAIQPFLIKYTLVAAGLSMGEATENFGLISGVAMTIGFFPAFIAHSLMTVLIPNVSQAFASHNHEQLLQLLKRVILLTSLYGIPVTIGFYNFADELTGIFVNSATASYFFQLMLPYFFLHYYTIPFQAFLIGMNLVKDAFLHNIWTTIISFLMIYFLGSNEHFVMDGIIVGMNMGAVLLMLLHYFTICKKIGISPLSLRKGEMFIPH</sequence>
<comment type="subcellular location">
    <subcellularLocation>
        <location evidence="1">Cell membrane</location>
        <topology evidence="1">Multi-pass membrane protein</topology>
    </subcellularLocation>
</comment>
<evidence type="ECO:0000256" key="4">
    <source>
        <dbReference type="ARBA" id="ARBA00022989"/>
    </source>
</evidence>
<dbReference type="RefSeq" id="WP_034768384.1">
    <property type="nucleotide sequence ID" value="NZ_CCRF01000030.1"/>
</dbReference>
<accession>A0A090IYM9</accession>
<reference evidence="7 10" key="1">
    <citation type="submission" date="2014-07" db="EMBL/GenBank/DDBJ databases">
        <authorList>
            <person name="Wibberg Daniel"/>
        </authorList>
    </citation>
    <scope>NUCLEOTIDE SEQUENCE [LARGE SCALE GENOMIC DNA]</scope>
</reference>
<dbReference type="GeneID" id="92959961"/>
<dbReference type="PANTHER" id="PTHR30250:SF24">
    <property type="entry name" value="STAGE V SPORULATION PROTEIN B"/>
    <property type="match status" value="1"/>
</dbReference>
<name>A0A090IYM9_9BACI</name>